<organism evidence="7 8">
    <name type="scientific">Marinithermofilum abyssi</name>
    <dbReference type="NCBI Taxonomy" id="1571185"/>
    <lineage>
        <taxon>Bacteria</taxon>
        <taxon>Bacillati</taxon>
        <taxon>Bacillota</taxon>
        <taxon>Bacilli</taxon>
        <taxon>Bacillales</taxon>
        <taxon>Thermoactinomycetaceae</taxon>
        <taxon>Marinithermofilum</taxon>
    </lineage>
</organism>
<feature type="transmembrane region" description="Helical" evidence="5">
    <location>
        <begin position="107"/>
        <end position="133"/>
    </location>
</feature>
<dbReference type="PANTHER" id="PTHR43229">
    <property type="entry name" value="NODULATION PROTEIN J"/>
    <property type="match status" value="1"/>
</dbReference>
<dbReference type="PANTHER" id="PTHR43229:SF2">
    <property type="entry name" value="NODULATION PROTEIN J"/>
    <property type="match status" value="1"/>
</dbReference>
<feature type="transmembrane region" description="Helical" evidence="5">
    <location>
        <begin position="145"/>
        <end position="169"/>
    </location>
</feature>
<reference evidence="7" key="2">
    <citation type="submission" date="2020-09" db="EMBL/GenBank/DDBJ databases">
        <authorList>
            <person name="Sun Q."/>
            <person name="Zhou Y."/>
        </authorList>
    </citation>
    <scope>NUCLEOTIDE SEQUENCE</scope>
    <source>
        <strain evidence="7">CGMCC 1.15179</strain>
    </source>
</reference>
<protein>
    <recommendedName>
        <fullName evidence="5">Transport permease protein</fullName>
    </recommendedName>
</protein>
<dbReference type="InterPro" id="IPR013525">
    <property type="entry name" value="ABC2_TM"/>
</dbReference>
<keyword evidence="3 5" id="KW-1133">Transmembrane helix</keyword>
<dbReference type="GO" id="GO:0140359">
    <property type="term" value="F:ABC-type transporter activity"/>
    <property type="evidence" value="ECO:0007669"/>
    <property type="project" value="InterPro"/>
</dbReference>
<gene>
    <name evidence="7" type="ORF">GCM10011571_24180</name>
</gene>
<reference evidence="7" key="1">
    <citation type="journal article" date="2014" name="Int. J. Syst. Evol. Microbiol.">
        <title>Complete genome sequence of Corynebacterium casei LMG S-19264T (=DSM 44701T), isolated from a smear-ripened cheese.</title>
        <authorList>
            <consortium name="US DOE Joint Genome Institute (JGI-PGF)"/>
            <person name="Walter F."/>
            <person name="Albersmeier A."/>
            <person name="Kalinowski J."/>
            <person name="Ruckert C."/>
        </authorList>
    </citation>
    <scope>NUCLEOTIDE SEQUENCE</scope>
    <source>
        <strain evidence="7">CGMCC 1.15179</strain>
    </source>
</reference>
<evidence type="ECO:0000313" key="7">
    <source>
        <dbReference type="EMBL" id="GGE21252.1"/>
    </source>
</evidence>
<dbReference type="Pfam" id="PF01061">
    <property type="entry name" value="ABC2_membrane"/>
    <property type="match status" value="1"/>
</dbReference>
<dbReference type="InterPro" id="IPR051784">
    <property type="entry name" value="Nod_factor_ABC_transporter"/>
</dbReference>
<evidence type="ECO:0000256" key="3">
    <source>
        <dbReference type="ARBA" id="ARBA00022989"/>
    </source>
</evidence>
<keyword evidence="5" id="KW-0813">Transport</keyword>
<evidence type="ECO:0000259" key="6">
    <source>
        <dbReference type="PROSITE" id="PS51012"/>
    </source>
</evidence>
<dbReference type="Proteomes" id="UP000625210">
    <property type="component" value="Unassembled WGS sequence"/>
</dbReference>
<feature type="transmembrane region" description="Helical" evidence="5">
    <location>
        <begin position="181"/>
        <end position="202"/>
    </location>
</feature>
<comment type="subcellular location">
    <subcellularLocation>
        <location evidence="5">Cell membrane</location>
        <topology evidence="5">Multi-pass membrane protein</topology>
    </subcellularLocation>
    <subcellularLocation>
        <location evidence="1">Membrane</location>
        <topology evidence="1">Multi-pass membrane protein</topology>
    </subcellularLocation>
</comment>
<keyword evidence="5" id="KW-1003">Cell membrane</keyword>
<keyword evidence="2 5" id="KW-0812">Transmembrane</keyword>
<evidence type="ECO:0000256" key="5">
    <source>
        <dbReference type="RuleBase" id="RU361157"/>
    </source>
</evidence>
<dbReference type="AlphaFoldDB" id="A0A8J2VIL2"/>
<sequence length="270" mass="29791">MKAVSQINAMYAFVERSFRLIRRYLAWEAVFLFYNIINALTIGLIGMTNPIAPEKQGEVVLYLVVGALFWGFMSVLFEEVSNSITWERWEGTIEYTFMAPIRRITHLAGMCLFAILYGMCRTTIVLLAVVFFFDLSIDPGRILTALVVLFTGSPAFMGLGLIAAILPLLSPERGAQATHIIQGLILLVSGVYYSVSVLPGWLQPLSMISPGTYALEAARAALLKGAGIPELLPQLLILLLTGLVLIPLGLWIFSLAEQYAMRTGKLKRNG</sequence>
<feature type="domain" description="ABC transmembrane type-2" evidence="6">
    <location>
        <begin position="29"/>
        <end position="256"/>
    </location>
</feature>
<comment type="caution">
    <text evidence="7">The sequence shown here is derived from an EMBL/GenBank/DDBJ whole genome shotgun (WGS) entry which is preliminary data.</text>
</comment>
<dbReference type="PROSITE" id="PS51012">
    <property type="entry name" value="ABC_TM2"/>
    <property type="match status" value="1"/>
</dbReference>
<feature type="transmembrane region" description="Helical" evidence="5">
    <location>
        <begin position="235"/>
        <end position="256"/>
    </location>
</feature>
<dbReference type="GO" id="GO:0005886">
    <property type="term" value="C:plasma membrane"/>
    <property type="evidence" value="ECO:0007669"/>
    <property type="project" value="UniProtKB-SubCell"/>
</dbReference>
<keyword evidence="4 5" id="KW-0472">Membrane</keyword>
<comment type="similarity">
    <text evidence="5">Belongs to the ABC-2 integral membrane protein family.</text>
</comment>
<evidence type="ECO:0000313" key="8">
    <source>
        <dbReference type="Proteomes" id="UP000625210"/>
    </source>
</evidence>
<feature type="transmembrane region" description="Helical" evidence="5">
    <location>
        <begin position="59"/>
        <end position="77"/>
    </location>
</feature>
<keyword evidence="8" id="KW-1185">Reference proteome</keyword>
<proteinExistence type="inferred from homology"/>
<name>A0A8J2VIL2_9BACL</name>
<feature type="transmembrane region" description="Helical" evidence="5">
    <location>
        <begin position="25"/>
        <end position="47"/>
    </location>
</feature>
<evidence type="ECO:0000256" key="1">
    <source>
        <dbReference type="ARBA" id="ARBA00004141"/>
    </source>
</evidence>
<dbReference type="RefSeq" id="WP_229751960.1">
    <property type="nucleotide sequence ID" value="NZ_BMHQ01000008.1"/>
</dbReference>
<evidence type="ECO:0000256" key="4">
    <source>
        <dbReference type="ARBA" id="ARBA00023136"/>
    </source>
</evidence>
<evidence type="ECO:0000256" key="2">
    <source>
        <dbReference type="ARBA" id="ARBA00022692"/>
    </source>
</evidence>
<accession>A0A8J2VIL2</accession>
<dbReference type="InterPro" id="IPR047817">
    <property type="entry name" value="ABC2_TM_bact-type"/>
</dbReference>
<dbReference type="EMBL" id="BMHQ01000008">
    <property type="protein sequence ID" value="GGE21252.1"/>
    <property type="molecule type" value="Genomic_DNA"/>
</dbReference>